<sequence>MGNFLTCYAFMDNNAILMNIAALGILVITIIVNVCIQMVTSAIDCSTWAEEMFVIISMLSLFVALSFSVLTVPTTKRYLELKYDELHKRISNGGKLEETEKFGIVVASKSVLFISIILTHPFFSCCYYGKRLSMNLISIFTGSSIHESAGPETSSAEVDLSDYILQLEGEVKLPTRILKNICHEVQNCWTLPVVNLTGIAFALPNIENHRVARLISSVSEGLSYANLVEESLSTKGDDFLSIKHAADVVWKGIELYDKWLDNDFRKLALEGKTTYEFLQTLGDTAEKTAIEFQRNITGSSKVLVATSMHRICRTISKDYENSTDAHMDENLFEQLSIMIADILGSCLTNLPRVIALNNYCSAVEEREKSVRQAAPRREAACLTLFSLSSTALQ</sequence>
<dbReference type="Proteomes" id="UP001062846">
    <property type="component" value="Chromosome 11"/>
</dbReference>
<name>A0ACC0LR94_RHOML</name>
<proteinExistence type="predicted"/>
<protein>
    <submittedName>
        <fullName evidence="1">Uncharacterized protein</fullName>
    </submittedName>
</protein>
<evidence type="ECO:0000313" key="2">
    <source>
        <dbReference type="Proteomes" id="UP001062846"/>
    </source>
</evidence>
<dbReference type="EMBL" id="CM046398">
    <property type="protein sequence ID" value="KAI8531061.1"/>
    <property type="molecule type" value="Genomic_DNA"/>
</dbReference>
<gene>
    <name evidence="1" type="ORF">RHMOL_Rhmol11G0108200</name>
</gene>
<evidence type="ECO:0000313" key="1">
    <source>
        <dbReference type="EMBL" id="KAI8531061.1"/>
    </source>
</evidence>
<keyword evidence="2" id="KW-1185">Reference proteome</keyword>
<organism evidence="1 2">
    <name type="scientific">Rhododendron molle</name>
    <name type="common">Chinese azalea</name>
    <name type="synonym">Azalea mollis</name>
    <dbReference type="NCBI Taxonomy" id="49168"/>
    <lineage>
        <taxon>Eukaryota</taxon>
        <taxon>Viridiplantae</taxon>
        <taxon>Streptophyta</taxon>
        <taxon>Embryophyta</taxon>
        <taxon>Tracheophyta</taxon>
        <taxon>Spermatophyta</taxon>
        <taxon>Magnoliopsida</taxon>
        <taxon>eudicotyledons</taxon>
        <taxon>Gunneridae</taxon>
        <taxon>Pentapetalae</taxon>
        <taxon>asterids</taxon>
        <taxon>Ericales</taxon>
        <taxon>Ericaceae</taxon>
        <taxon>Ericoideae</taxon>
        <taxon>Rhodoreae</taxon>
        <taxon>Rhododendron</taxon>
    </lineage>
</organism>
<reference evidence="1" key="1">
    <citation type="submission" date="2022-02" db="EMBL/GenBank/DDBJ databases">
        <title>Plant Genome Project.</title>
        <authorList>
            <person name="Zhang R.-G."/>
        </authorList>
    </citation>
    <scope>NUCLEOTIDE SEQUENCE</scope>
    <source>
        <strain evidence="1">AT1</strain>
    </source>
</reference>
<comment type="caution">
    <text evidence="1">The sequence shown here is derived from an EMBL/GenBank/DDBJ whole genome shotgun (WGS) entry which is preliminary data.</text>
</comment>
<accession>A0ACC0LR94</accession>